<dbReference type="Proteomes" id="UP001172684">
    <property type="component" value="Unassembled WGS sequence"/>
</dbReference>
<evidence type="ECO:0000259" key="2">
    <source>
        <dbReference type="Pfam" id="PF09792"/>
    </source>
</evidence>
<accession>A0ABQ9NGH2</accession>
<evidence type="ECO:0008006" key="6">
    <source>
        <dbReference type="Google" id="ProtNLM"/>
    </source>
</evidence>
<feature type="domain" description="Cell wall mannoprotein PIR1-like C-terminal" evidence="3">
    <location>
        <begin position="63"/>
        <end position="135"/>
    </location>
</feature>
<dbReference type="Pfam" id="PF09792">
    <property type="entry name" value="But2"/>
    <property type="match status" value="1"/>
</dbReference>
<dbReference type="EMBL" id="JAPDRL010000125">
    <property type="protein sequence ID" value="KAJ9656446.1"/>
    <property type="molecule type" value="Genomic_DNA"/>
</dbReference>
<proteinExistence type="predicted"/>
<dbReference type="Pfam" id="PF22799">
    <property type="entry name" value="PIR1-like_C"/>
    <property type="match status" value="1"/>
</dbReference>
<evidence type="ECO:0000256" key="1">
    <source>
        <dbReference type="SAM" id="SignalP"/>
    </source>
</evidence>
<name>A0ABQ9NGH2_9PEZI</name>
<keyword evidence="5" id="KW-1185">Reference proteome</keyword>
<dbReference type="InterPro" id="IPR054508">
    <property type="entry name" value="PIR1-like_C"/>
</dbReference>
<organism evidence="4 5">
    <name type="scientific">Coniosporium apollinis</name>
    <dbReference type="NCBI Taxonomy" id="61459"/>
    <lineage>
        <taxon>Eukaryota</taxon>
        <taxon>Fungi</taxon>
        <taxon>Dikarya</taxon>
        <taxon>Ascomycota</taxon>
        <taxon>Pezizomycotina</taxon>
        <taxon>Dothideomycetes</taxon>
        <taxon>Dothideomycetes incertae sedis</taxon>
        <taxon>Coniosporium</taxon>
    </lineage>
</organism>
<evidence type="ECO:0000313" key="4">
    <source>
        <dbReference type="EMBL" id="KAJ9656446.1"/>
    </source>
</evidence>
<dbReference type="PANTHER" id="PTHR39613">
    <property type="entry name" value="ANCHORED CELL WALL PROTEIN, PUTATIVE (AFU_ORTHOLOGUE AFUA_4G08960)-RELATED"/>
    <property type="match status" value="1"/>
</dbReference>
<keyword evidence="1" id="KW-0732">Signal</keyword>
<dbReference type="InterPro" id="IPR018620">
    <property type="entry name" value="Ubiquitin3-bd_protein_But2_C"/>
</dbReference>
<dbReference type="PANTHER" id="PTHR39613:SF1">
    <property type="entry name" value="ANCHORED CELL WALL PROTEIN, PUTATIVE (AFU_ORTHOLOGUE AFUA_4G08960)-RELATED"/>
    <property type="match status" value="1"/>
</dbReference>
<evidence type="ECO:0000259" key="3">
    <source>
        <dbReference type="Pfam" id="PF22799"/>
    </source>
</evidence>
<gene>
    <name evidence="4" type="ORF">H2201_008537</name>
</gene>
<protein>
    <recommendedName>
        <fullName evidence="6">Ubiquitin 3 binding protein But2 C-terminal domain-containing protein</fullName>
    </recommendedName>
</protein>
<reference evidence="4" key="1">
    <citation type="submission" date="2022-10" db="EMBL/GenBank/DDBJ databases">
        <title>Culturing micro-colonial fungi from biological soil crusts in the Mojave desert and describing Neophaeococcomyces mojavensis, and introducing the new genera and species Taxawa tesnikishii.</title>
        <authorList>
            <person name="Kurbessoian T."/>
            <person name="Stajich J.E."/>
        </authorList>
    </citation>
    <scope>NUCLEOTIDE SEQUENCE</scope>
    <source>
        <strain evidence="4">TK_1</strain>
    </source>
</reference>
<evidence type="ECO:0000313" key="5">
    <source>
        <dbReference type="Proteomes" id="UP001172684"/>
    </source>
</evidence>
<comment type="caution">
    <text evidence="4">The sequence shown here is derived from an EMBL/GenBank/DDBJ whole genome shotgun (WGS) entry which is preliminary data.</text>
</comment>
<feature type="chain" id="PRO_5046031985" description="Ubiquitin 3 binding protein But2 C-terminal domain-containing protein" evidence="1">
    <location>
        <begin position="17"/>
        <end position="323"/>
    </location>
</feature>
<feature type="signal peptide" evidence="1">
    <location>
        <begin position="1"/>
        <end position="16"/>
    </location>
</feature>
<sequence>MKTPLTALSFALSASALTLRQSPCCFHLTATGGPSGPLGQLSDGQNRIGQGSPPSTYCISADGGLTDHSGRGCILTGPTTQFQCDTGAGATPGFSVGCDGMLVYNGMAKFVACPTGDQGGFNVYVRAPQGQGGCVDVMLAADSCKAGCPSPAAAPTQKSCPPNLSGIWEFPHLIIPIDASNPTKAYGTSYNGHISSNKSAIFNFDFPPSLAGKTCTLIFLLPTQDKLVTSSFTLSGSGEVVFARLEKPATEATSWGNMPGAEEEFGVARLRPGESYVVASFACPAGEREGFVMGAKLPSADPINLEWFQDWNPEAVGLYISAC</sequence>
<feature type="domain" description="Ubiquitin 3 binding protein But2 C-terminal" evidence="2">
    <location>
        <begin position="169"/>
        <end position="313"/>
    </location>
</feature>